<evidence type="ECO:0000256" key="2">
    <source>
        <dbReference type="ARBA" id="ARBA00016372"/>
    </source>
</evidence>
<reference evidence="6 7" key="1">
    <citation type="submission" date="2017-06" db="EMBL/GenBank/DDBJ databases">
        <title>A platform for efficient transgenesis in Macrostomum lignano, a flatworm model organism for stem cell research.</title>
        <authorList>
            <person name="Berezikov E."/>
        </authorList>
    </citation>
    <scope>NUCLEOTIDE SEQUENCE [LARGE SCALE GENOMIC DNA]</scope>
    <source>
        <strain evidence="6">DV1</strain>
        <tissue evidence="6">Whole organism</tissue>
    </source>
</reference>
<dbReference type="PANTHER" id="PTHR12689">
    <property type="entry name" value="A1 CISTRON SPLICING FACTOR AAR2-RELATED"/>
    <property type="match status" value="1"/>
</dbReference>
<dbReference type="STRING" id="282301.A0A267GR44"/>
<dbReference type="Proteomes" id="UP000215902">
    <property type="component" value="Unassembled WGS sequence"/>
</dbReference>
<dbReference type="InterPro" id="IPR038514">
    <property type="entry name" value="AAR2_C_sf"/>
</dbReference>
<dbReference type="CDD" id="cd13778">
    <property type="entry name" value="Aar2_C"/>
    <property type="match status" value="1"/>
</dbReference>
<evidence type="ECO:0000256" key="1">
    <source>
        <dbReference type="ARBA" id="ARBA00006281"/>
    </source>
</evidence>
<keyword evidence="7" id="KW-1185">Reference proteome</keyword>
<dbReference type="AlphaFoldDB" id="A0A267GR44"/>
<comment type="caution">
    <text evidence="6">The sequence shown here is derived from an EMBL/GenBank/DDBJ whole genome shotgun (WGS) entry which is preliminary data.</text>
</comment>
<dbReference type="Gene3D" id="1.25.40.550">
    <property type="entry name" value="Aar2, C-terminal domain-like"/>
    <property type="match status" value="1"/>
</dbReference>
<sequence length="345" mass="37361">ESLVLVSGLPAGAELGIDWYTWTCGPAFSGVRAVPSGVHLLHASAGPAGLRCGRLFWLDDQPSERVVLRYKWCPAEECLLPYDDADGGSGDPAPAAAALEALCAPYPEKTLKRWRDLTSFAWSQRSRLIWLTDRALDSLSDCLFAAPLPPGHPAGCPASEITRHRLDRSWALAELLRHSGRQFTAEDKTFDIIGAAAIADNDDDEDSEALLLAELQLSFVLAVTLHNSACLDRWLGLLNHLCRVREALLSKRRLFVNLLRCLLPQLIALSSSGAESSEPAPVGLRALLIDLWQNCSIAAKEDSSGAFGSEIAGPLDAIQALAGRLWGWRLDCEEDEDAADVDADA</sequence>
<accession>A0A267GR44</accession>
<evidence type="ECO:0000313" key="7">
    <source>
        <dbReference type="Proteomes" id="UP000215902"/>
    </source>
</evidence>
<dbReference type="Gene3D" id="2.60.34.20">
    <property type="match status" value="1"/>
</dbReference>
<dbReference type="PANTHER" id="PTHR12689:SF4">
    <property type="entry name" value="PROTEIN AAR2 HOMOLOG"/>
    <property type="match status" value="1"/>
</dbReference>
<dbReference type="OrthoDB" id="201752at2759"/>
<dbReference type="InterPro" id="IPR033647">
    <property type="entry name" value="Aar2_N"/>
</dbReference>
<dbReference type="Pfam" id="PF05282">
    <property type="entry name" value="AAR2"/>
    <property type="match status" value="1"/>
</dbReference>
<feature type="non-terminal residue" evidence="6">
    <location>
        <position position="1"/>
    </location>
</feature>
<protein>
    <recommendedName>
        <fullName evidence="2">Protein AAR2 homolog</fullName>
    </recommendedName>
    <alternativeName>
        <fullName evidence="3">AAR2 splicing factor homolog</fullName>
    </alternativeName>
</protein>
<dbReference type="Pfam" id="PF20981">
    <property type="entry name" value="AAR2_1st"/>
    <property type="match status" value="1"/>
</dbReference>
<comment type="similarity">
    <text evidence="1">Belongs to the AAR2 family.</text>
</comment>
<feature type="domain" description="AAR2 N-terminal" evidence="5">
    <location>
        <begin position="3"/>
        <end position="120"/>
    </location>
</feature>
<evidence type="ECO:0000259" key="4">
    <source>
        <dbReference type="Pfam" id="PF05282"/>
    </source>
</evidence>
<evidence type="ECO:0000256" key="3">
    <source>
        <dbReference type="ARBA" id="ARBA00030625"/>
    </source>
</evidence>
<evidence type="ECO:0000313" key="6">
    <source>
        <dbReference type="EMBL" id="PAA88511.1"/>
    </source>
</evidence>
<evidence type="ECO:0000259" key="5">
    <source>
        <dbReference type="Pfam" id="PF20981"/>
    </source>
</evidence>
<dbReference type="InterPro" id="IPR007946">
    <property type="entry name" value="AAR2"/>
</dbReference>
<dbReference type="GO" id="GO:0000244">
    <property type="term" value="P:spliceosomal tri-snRNP complex assembly"/>
    <property type="evidence" value="ECO:0007669"/>
    <property type="project" value="TreeGrafter"/>
</dbReference>
<proteinExistence type="inferred from homology"/>
<gene>
    <name evidence="6" type="ORF">BOX15_Mlig001281g2</name>
</gene>
<name>A0A267GR44_9PLAT</name>
<dbReference type="InterPro" id="IPR033648">
    <property type="entry name" value="AAR2_C"/>
</dbReference>
<feature type="domain" description="AAR2 C-terminal" evidence="4">
    <location>
        <begin position="152"/>
        <end position="330"/>
    </location>
</feature>
<dbReference type="CDD" id="cd13777">
    <property type="entry name" value="Aar2_N"/>
    <property type="match status" value="1"/>
</dbReference>
<organism evidence="6 7">
    <name type="scientific">Macrostomum lignano</name>
    <dbReference type="NCBI Taxonomy" id="282301"/>
    <lineage>
        <taxon>Eukaryota</taxon>
        <taxon>Metazoa</taxon>
        <taxon>Spiralia</taxon>
        <taxon>Lophotrochozoa</taxon>
        <taxon>Platyhelminthes</taxon>
        <taxon>Rhabditophora</taxon>
        <taxon>Macrostomorpha</taxon>
        <taxon>Macrostomida</taxon>
        <taxon>Macrostomidae</taxon>
        <taxon>Macrostomum</taxon>
    </lineage>
</organism>
<dbReference type="EMBL" id="NIVC01000184">
    <property type="protein sequence ID" value="PAA88511.1"/>
    <property type="molecule type" value="Genomic_DNA"/>
</dbReference>
<dbReference type="InterPro" id="IPR038516">
    <property type="entry name" value="AAR2_N_sf"/>
</dbReference>